<accession>A0A089ZI62</accession>
<sequence length="347" mass="40384">MQTTLTCKDAIETLAKGSLDDKKRYKTFNSTYSIELKNTISLDNGIQPTFSKVADGSIITLFDKTPFPKKDEDVVCPHFIELKWANGCNFDCAWCYLNGTLRFRPMKKKPYLKDKKKIVSHIKNYIQQNEFPSILNSGELSDSLLFEGTDNAISNFIIDLFKGQNKHKLLILSKSDTVESLLKSDSQDIVIASFSINAFKVSEKWEKNAPSPRERILAAKKLHDEGYTVRMRMDPLVPIEGWKNEYKELIDFLFDNLVPERITMGSLRGLQSTINNSKDRSWVEYLDDKSNWGKKISFEKRYEMYKFMIDYLKKEHDYNSVGLCKETVKIWEKLKLDYKKIRCNCIF</sequence>
<dbReference type="AlphaFoldDB" id="A0A089ZI62"/>
<dbReference type="GO" id="GO:0003913">
    <property type="term" value="F:DNA photolyase activity"/>
    <property type="evidence" value="ECO:0007669"/>
    <property type="project" value="TreeGrafter"/>
</dbReference>
<evidence type="ECO:0000313" key="1">
    <source>
        <dbReference type="EMBL" id="AIS33165.1"/>
    </source>
</evidence>
<dbReference type="PANTHER" id="PTHR37822">
    <property type="entry name" value="SPORE PHOTOPRODUCT LYASE-RELATED"/>
    <property type="match status" value="1"/>
</dbReference>
<dbReference type="KEGG" id="mfc:BRM9_2365"/>
<evidence type="ECO:0000313" key="2">
    <source>
        <dbReference type="Proteomes" id="UP000029661"/>
    </source>
</evidence>
<dbReference type="GO" id="GO:1904047">
    <property type="term" value="F:S-adenosyl-L-methionine binding"/>
    <property type="evidence" value="ECO:0007669"/>
    <property type="project" value="TreeGrafter"/>
</dbReference>
<name>A0A089ZI62_METFO</name>
<organism evidence="1 2">
    <name type="scientific">Methanobacterium formicicum</name>
    <dbReference type="NCBI Taxonomy" id="2162"/>
    <lineage>
        <taxon>Archaea</taxon>
        <taxon>Methanobacteriati</taxon>
        <taxon>Methanobacteriota</taxon>
        <taxon>Methanomada group</taxon>
        <taxon>Methanobacteria</taxon>
        <taxon>Methanobacteriales</taxon>
        <taxon>Methanobacteriaceae</taxon>
        <taxon>Methanobacterium</taxon>
    </lineage>
</organism>
<dbReference type="GO" id="GO:0051539">
    <property type="term" value="F:4 iron, 4 sulfur cluster binding"/>
    <property type="evidence" value="ECO:0007669"/>
    <property type="project" value="TreeGrafter"/>
</dbReference>
<dbReference type="PANTHER" id="PTHR37822:SF2">
    <property type="entry name" value="SPORE PHOTOPRODUCT LYASE"/>
    <property type="match status" value="1"/>
</dbReference>
<dbReference type="OrthoDB" id="15538at2157"/>
<dbReference type="EMBL" id="CP006933">
    <property type="protein sequence ID" value="AIS33165.1"/>
    <property type="molecule type" value="Genomic_DNA"/>
</dbReference>
<dbReference type="GeneID" id="24793539"/>
<proteinExistence type="predicted"/>
<dbReference type="RefSeq" id="WP_048085855.1">
    <property type="nucleotide sequence ID" value="NZ_CP006933.1"/>
</dbReference>
<dbReference type="InterPro" id="IPR049539">
    <property type="entry name" value="SPL"/>
</dbReference>
<dbReference type="Pfam" id="PF20903">
    <property type="entry name" value="SPL"/>
    <property type="match status" value="1"/>
</dbReference>
<gene>
    <name evidence="1" type="ORF">BRM9_2365</name>
</gene>
<protein>
    <submittedName>
        <fullName evidence="1">Radical SAM domain-containing protein</fullName>
    </submittedName>
</protein>
<dbReference type="Proteomes" id="UP000029661">
    <property type="component" value="Chromosome"/>
</dbReference>
<reference evidence="1 2" key="1">
    <citation type="submission" date="2013-12" db="EMBL/GenBank/DDBJ databases">
        <title>The complete genome sequence of Methanobacterium sp. BRM9.</title>
        <authorList>
            <consortium name="Pastoral Greenhouse Gas Research Consortium"/>
            <person name="Kelly W.J."/>
            <person name="Leahy S.C."/>
            <person name="Perry R."/>
            <person name="Li D."/>
            <person name="Altermann E."/>
            <person name="Lambie S.C."/>
            <person name="Attwood G.T."/>
        </authorList>
    </citation>
    <scope>NUCLEOTIDE SEQUENCE [LARGE SCALE GENOMIC DNA]</scope>
    <source>
        <strain evidence="1 2">BRM9</strain>
    </source>
</reference>
<dbReference type="Gene3D" id="3.80.30.30">
    <property type="match status" value="1"/>
</dbReference>